<organism evidence="7 8">
    <name type="scientific">Burkholderia plantarii</name>
    <dbReference type="NCBI Taxonomy" id="41899"/>
    <lineage>
        <taxon>Bacteria</taxon>
        <taxon>Pseudomonadati</taxon>
        <taxon>Pseudomonadota</taxon>
        <taxon>Betaproteobacteria</taxon>
        <taxon>Burkholderiales</taxon>
        <taxon>Burkholderiaceae</taxon>
        <taxon>Burkholderia</taxon>
    </lineage>
</organism>
<dbReference type="SUPFAM" id="SSF55347">
    <property type="entry name" value="Glyceraldehyde-3-phosphate dehydrogenase-like, C-terminal domain"/>
    <property type="match status" value="1"/>
</dbReference>
<keyword evidence="4 5" id="KW-0520">NAD</keyword>
<evidence type="ECO:0000313" key="8">
    <source>
        <dbReference type="Proteomes" id="UP000031838"/>
    </source>
</evidence>
<comment type="caution">
    <text evidence="5">Lacks conserved residue(s) required for the propagation of feature annotation.</text>
</comment>
<feature type="domain" description="Semialdehyde dehydrogenase NAD-binding" evidence="6">
    <location>
        <begin position="21"/>
        <end position="134"/>
    </location>
</feature>
<dbReference type="EC" id="1.2.1.10" evidence="5"/>
<dbReference type="KEGG" id="bgp:BGL_2c02520"/>
<dbReference type="HAMAP" id="MF_01657">
    <property type="entry name" value="Ac_ald_DH_ac"/>
    <property type="match status" value="1"/>
</dbReference>
<dbReference type="Pfam" id="PF09290">
    <property type="entry name" value="AcetDehyd-dimer"/>
    <property type="match status" value="1"/>
</dbReference>
<dbReference type="OrthoDB" id="9786743at2"/>
<feature type="binding site" evidence="5">
    <location>
        <position position="284"/>
    </location>
    <ligand>
        <name>NAD(+)</name>
        <dbReference type="ChEBI" id="CHEBI:57540"/>
    </ligand>
</feature>
<dbReference type="Pfam" id="PF01118">
    <property type="entry name" value="Semialdhyde_dh"/>
    <property type="match status" value="1"/>
</dbReference>
<dbReference type="NCBIfam" id="NF006157">
    <property type="entry name" value="PRK08300.1"/>
    <property type="match status" value="1"/>
</dbReference>
<comment type="similarity">
    <text evidence="1 5">Belongs to the acetaldehyde dehydrogenase family.</text>
</comment>
<gene>
    <name evidence="7" type="ORF">BGL_2c02520</name>
</gene>
<keyword evidence="8" id="KW-1185">Reference proteome</keyword>
<feature type="binding site" evidence="5">
    <location>
        <begin position="27"/>
        <end position="30"/>
    </location>
    <ligand>
        <name>NAD(+)</name>
        <dbReference type="ChEBI" id="CHEBI:57540"/>
    </ligand>
</feature>
<protein>
    <recommendedName>
        <fullName evidence="5">Acetaldehyde dehydrogenase</fullName>
        <ecNumber evidence="5">1.2.1.10</ecNumber>
    </recommendedName>
    <alternativeName>
        <fullName evidence="5">Acetaldehyde dehydrogenase [acetylating]</fullName>
    </alternativeName>
</protein>
<dbReference type="InterPro" id="IPR000534">
    <property type="entry name" value="Semialdehyde_DH_NAD-bd"/>
</dbReference>
<name>A0A0B6RYB7_BURPL</name>
<dbReference type="EMBL" id="CP002581">
    <property type="protein sequence ID" value="AJK48348.1"/>
    <property type="molecule type" value="Genomic_DNA"/>
</dbReference>
<dbReference type="Gene3D" id="3.30.360.10">
    <property type="entry name" value="Dihydrodipicolinate Reductase, domain 2"/>
    <property type="match status" value="1"/>
</dbReference>
<comment type="catalytic activity">
    <reaction evidence="5">
        <text>acetaldehyde + NAD(+) + CoA = acetyl-CoA + NADH + H(+)</text>
        <dbReference type="Rhea" id="RHEA:23288"/>
        <dbReference type="ChEBI" id="CHEBI:15343"/>
        <dbReference type="ChEBI" id="CHEBI:15378"/>
        <dbReference type="ChEBI" id="CHEBI:57287"/>
        <dbReference type="ChEBI" id="CHEBI:57288"/>
        <dbReference type="ChEBI" id="CHEBI:57540"/>
        <dbReference type="ChEBI" id="CHEBI:57945"/>
        <dbReference type="EC" id="1.2.1.10"/>
    </reaction>
</comment>
<proteinExistence type="inferred from homology"/>
<dbReference type="SUPFAM" id="SSF51735">
    <property type="entry name" value="NAD(P)-binding Rossmann-fold domains"/>
    <property type="match status" value="1"/>
</dbReference>
<dbReference type="InterPro" id="IPR003361">
    <property type="entry name" value="Acetaldehyde_dehydrogenase"/>
</dbReference>
<evidence type="ECO:0000259" key="6">
    <source>
        <dbReference type="SMART" id="SM00859"/>
    </source>
</evidence>
<dbReference type="SMART" id="SM00859">
    <property type="entry name" value="Semialdhyde_dh"/>
    <property type="match status" value="1"/>
</dbReference>
<reference evidence="8" key="1">
    <citation type="submission" date="2011-03" db="EMBL/GenBank/DDBJ databases">
        <authorList>
            <person name="Voget S."/>
            <person name="Streit W.R."/>
            <person name="Jaeger K.E."/>
            <person name="Daniel R."/>
        </authorList>
    </citation>
    <scope>NUCLEOTIDE SEQUENCE [LARGE SCALE GENOMIC DNA]</scope>
    <source>
        <strain evidence="8">PG1</strain>
    </source>
</reference>
<sequence>MKNRSTRAERQVRAPGTARTRVAILGSGSIGIDLMFKVKACEQFDLAFVVGRNADSDGLRLARECHVATSSDGLDFLRANADAYDLVFDATSAAAHTQHNRFFAEAGKFAIDLTPAKVGRLCVPCINLPDTHAVQNVNLITCGGQASLPLAYALRQAVDEIDYLEVVSAIASRSAGMATRENINEYQTTTEYALAKFSGAKRTKAILNINPAEPGIQMQTTLYAHARYRDFGRVCSRIEAMAEQVREYVPGYQLVVRPLESQGRITVSLTVRGRGDYLPEYAGNLDIINCAALAVATHRHATLRSGVTQ</sequence>
<dbReference type="PIRSF" id="PIRSF015689">
    <property type="entry name" value="Actaldh_dh_actl"/>
    <property type="match status" value="1"/>
</dbReference>
<dbReference type="HOGENOM" id="CLU_062208_0_0_4"/>
<evidence type="ECO:0000256" key="4">
    <source>
        <dbReference type="ARBA" id="ARBA00023027"/>
    </source>
</evidence>
<reference evidence="7 8" key="2">
    <citation type="journal article" date="2016" name="Appl. Microbiol. Biotechnol.">
        <title>Mutations improving production and secretion of extracellular lipase by Burkholderia glumae PG1.</title>
        <authorList>
            <person name="Knapp A."/>
            <person name="Voget S."/>
            <person name="Gao R."/>
            <person name="Zaburannyi N."/>
            <person name="Krysciak D."/>
            <person name="Breuer M."/>
            <person name="Hauer B."/>
            <person name="Streit W.R."/>
            <person name="Muller R."/>
            <person name="Daniel R."/>
            <person name="Jaeger K.E."/>
        </authorList>
    </citation>
    <scope>NUCLEOTIDE SEQUENCE [LARGE SCALE GENOMIC DNA]</scope>
    <source>
        <strain evidence="7 8">PG1</strain>
    </source>
</reference>
<accession>A0A0B6RYB7</accession>
<dbReference type="Gene3D" id="3.40.50.720">
    <property type="entry name" value="NAD(P)-binding Rossmann-like Domain"/>
    <property type="match status" value="1"/>
</dbReference>
<evidence type="ECO:0000256" key="3">
    <source>
        <dbReference type="ARBA" id="ARBA00023002"/>
    </source>
</evidence>
<dbReference type="InterPro" id="IPR036291">
    <property type="entry name" value="NAD(P)-bd_dom_sf"/>
</dbReference>
<evidence type="ECO:0000313" key="7">
    <source>
        <dbReference type="EMBL" id="AJK48348.1"/>
    </source>
</evidence>
<dbReference type="NCBIfam" id="TIGR03215">
    <property type="entry name" value="ac_ald_DH_ac"/>
    <property type="match status" value="1"/>
</dbReference>
<dbReference type="GO" id="GO:0051287">
    <property type="term" value="F:NAD binding"/>
    <property type="evidence" value="ECO:0007669"/>
    <property type="project" value="UniProtKB-UniRule"/>
</dbReference>
<dbReference type="KEGG" id="bpla:bpln_2g02940"/>
<dbReference type="InterPro" id="IPR015426">
    <property type="entry name" value="Acetylaldehyde_DH_C"/>
</dbReference>
<dbReference type="CDD" id="cd23933">
    <property type="entry name" value="ALDH_C"/>
    <property type="match status" value="1"/>
</dbReference>
<keyword evidence="2 5" id="KW-0058">Aromatic hydrocarbons catabolism</keyword>
<evidence type="ECO:0000256" key="2">
    <source>
        <dbReference type="ARBA" id="ARBA00022797"/>
    </source>
</evidence>
<dbReference type="GO" id="GO:0008774">
    <property type="term" value="F:acetaldehyde dehydrogenase (acetylating) activity"/>
    <property type="evidence" value="ECO:0007669"/>
    <property type="project" value="UniProtKB-UniRule"/>
</dbReference>
<dbReference type="AlphaFoldDB" id="A0A0B6RYB7"/>
<evidence type="ECO:0000256" key="1">
    <source>
        <dbReference type="ARBA" id="ARBA00009244"/>
    </source>
</evidence>
<dbReference type="Proteomes" id="UP000031838">
    <property type="component" value="Chromosome 2"/>
</dbReference>
<keyword evidence="3 5" id="KW-0560">Oxidoreductase</keyword>
<feature type="active site" description="Acyl-thioester intermediate" evidence="5">
    <location>
        <position position="142"/>
    </location>
</feature>
<dbReference type="RefSeq" id="WP_042627005.1">
    <property type="nucleotide sequence ID" value="NZ_BSTO01000012.1"/>
</dbReference>
<evidence type="ECO:0000256" key="5">
    <source>
        <dbReference type="HAMAP-Rule" id="MF_01657"/>
    </source>
</evidence>